<comment type="caution">
    <text evidence="3">The sequence shown here is derived from an EMBL/GenBank/DDBJ whole genome shotgun (WGS) entry which is preliminary data.</text>
</comment>
<dbReference type="RefSeq" id="WP_219041242.1">
    <property type="nucleotide sequence ID" value="NZ_JAHWDF010000023.1"/>
</dbReference>
<protein>
    <submittedName>
        <fullName evidence="3">PorT family protein</fullName>
    </submittedName>
</protein>
<organism evidence="3 4">
    <name type="scientific">Mesonia aestuariivivens</name>
    <dbReference type="NCBI Taxonomy" id="2796128"/>
    <lineage>
        <taxon>Bacteria</taxon>
        <taxon>Pseudomonadati</taxon>
        <taxon>Bacteroidota</taxon>
        <taxon>Flavobacteriia</taxon>
        <taxon>Flavobacteriales</taxon>
        <taxon>Flavobacteriaceae</taxon>
        <taxon>Mesonia</taxon>
    </lineage>
</organism>
<accession>A0ABS6W514</accession>
<dbReference type="Pfam" id="PF13568">
    <property type="entry name" value="OMP_b-brl_2"/>
    <property type="match status" value="1"/>
</dbReference>
<sequence>MKKLVFVGLIMIFGLSTGLAQEVQFGAKAGINFATLSGDQTSDFETVTSFNVGVVSEISISEKFSFQPELMYSRQGYSFGDNVIALNYLNLPLMGKYYLTEGLSIEAGPQIGYLLSADNEGDDVEDSFNSFDFGVNFGVGYKLDNGLNFGVRYNLGISDVNELKEVKNTYKNDVFQVSVGYFF</sequence>
<gene>
    <name evidence="3" type="ORF">KW502_14310</name>
</gene>
<keyword evidence="1" id="KW-0732">Signal</keyword>
<evidence type="ECO:0000256" key="1">
    <source>
        <dbReference type="SAM" id="SignalP"/>
    </source>
</evidence>
<keyword evidence="4" id="KW-1185">Reference proteome</keyword>
<feature type="chain" id="PRO_5045482465" evidence="1">
    <location>
        <begin position="21"/>
        <end position="183"/>
    </location>
</feature>
<dbReference type="InterPro" id="IPR025665">
    <property type="entry name" value="Beta-barrel_OMP_2"/>
</dbReference>
<name>A0ABS6W514_9FLAO</name>
<evidence type="ECO:0000313" key="4">
    <source>
        <dbReference type="Proteomes" id="UP000719267"/>
    </source>
</evidence>
<dbReference type="EMBL" id="JAHWDF010000023">
    <property type="protein sequence ID" value="MBW2962958.1"/>
    <property type="molecule type" value="Genomic_DNA"/>
</dbReference>
<feature type="signal peptide" evidence="1">
    <location>
        <begin position="1"/>
        <end position="20"/>
    </location>
</feature>
<evidence type="ECO:0000313" key="3">
    <source>
        <dbReference type="EMBL" id="MBW2962958.1"/>
    </source>
</evidence>
<evidence type="ECO:0000259" key="2">
    <source>
        <dbReference type="Pfam" id="PF13568"/>
    </source>
</evidence>
<dbReference type="Proteomes" id="UP000719267">
    <property type="component" value="Unassembled WGS sequence"/>
</dbReference>
<feature type="domain" description="Outer membrane protein beta-barrel" evidence="2">
    <location>
        <begin position="20"/>
        <end position="160"/>
    </location>
</feature>
<reference evidence="3 4" key="1">
    <citation type="submission" date="2021-07" db="EMBL/GenBank/DDBJ databases">
        <title>Mesonia aestuariivivens sp. nov., isolated from a tidal flat.</title>
        <authorList>
            <person name="Kim Y.-O."/>
            <person name="Yoon J.-H."/>
        </authorList>
    </citation>
    <scope>NUCLEOTIDE SEQUENCE [LARGE SCALE GENOMIC DNA]</scope>
    <source>
        <strain evidence="3 4">JHPTF-M18</strain>
    </source>
</reference>
<proteinExistence type="predicted"/>